<accession>A0A1I3XFK2</accession>
<organism evidence="1 2">
    <name type="scientific">Celeribacter halophilus</name>
    <dbReference type="NCBI Taxonomy" id="576117"/>
    <lineage>
        <taxon>Bacteria</taxon>
        <taxon>Pseudomonadati</taxon>
        <taxon>Pseudomonadota</taxon>
        <taxon>Alphaproteobacteria</taxon>
        <taxon>Rhodobacterales</taxon>
        <taxon>Roseobacteraceae</taxon>
        <taxon>Celeribacter</taxon>
    </lineage>
</organism>
<evidence type="ECO:0008006" key="3">
    <source>
        <dbReference type="Google" id="ProtNLM"/>
    </source>
</evidence>
<dbReference type="OrthoDB" id="7219056at2"/>
<protein>
    <recommendedName>
        <fullName evidence="3">VRR-NUC domain-containing protein</fullName>
    </recommendedName>
</protein>
<evidence type="ECO:0000313" key="2">
    <source>
        <dbReference type="Proteomes" id="UP000183299"/>
    </source>
</evidence>
<dbReference type="GeneID" id="98667126"/>
<dbReference type="InterPro" id="IPR011856">
    <property type="entry name" value="tRNA_endonuc-like_dom_sf"/>
</dbReference>
<gene>
    <name evidence="1" type="ORF">SAMN04488138_1506</name>
</gene>
<name>A0A1I3XFK2_9RHOB</name>
<dbReference type="AlphaFoldDB" id="A0A1I3XFK2"/>
<proteinExistence type="predicted"/>
<dbReference type="RefSeq" id="WP_066598869.1">
    <property type="nucleotide sequence ID" value="NZ_FORY01000050.1"/>
</dbReference>
<dbReference type="GO" id="GO:0003676">
    <property type="term" value="F:nucleic acid binding"/>
    <property type="evidence" value="ECO:0007669"/>
    <property type="project" value="InterPro"/>
</dbReference>
<dbReference type="STRING" id="576117.SAMN04488138_1506"/>
<reference evidence="1 2" key="1">
    <citation type="submission" date="2016-10" db="EMBL/GenBank/DDBJ databases">
        <authorList>
            <person name="de Groot N.N."/>
        </authorList>
    </citation>
    <scope>NUCLEOTIDE SEQUENCE [LARGE SCALE GENOMIC DNA]</scope>
    <source>
        <strain evidence="1 2">CGMCC 1.8891</strain>
    </source>
</reference>
<evidence type="ECO:0000313" key="1">
    <source>
        <dbReference type="EMBL" id="SFK17881.1"/>
    </source>
</evidence>
<dbReference type="EMBL" id="FORY01000050">
    <property type="protein sequence ID" value="SFK17881.1"/>
    <property type="molecule type" value="Genomic_DNA"/>
</dbReference>
<dbReference type="Gene3D" id="3.40.1350.10">
    <property type="match status" value="1"/>
</dbReference>
<dbReference type="Proteomes" id="UP000183299">
    <property type="component" value="Unassembled WGS sequence"/>
</dbReference>
<keyword evidence="2" id="KW-1185">Reference proteome</keyword>
<sequence>MAQRPRRKKNNPEADAQRVIVRDLNRLIIPPYVLHHSPNEAGKASKVAQSILKGMGLHPGFSDLVVFGPERRAAFLEVKAGKNQATPEQIAFGRDVWSFGWVWGVVRNTEDAVALLQRADIPLRIKGGL</sequence>